<dbReference type="Pfam" id="PF03401">
    <property type="entry name" value="TctC"/>
    <property type="match status" value="1"/>
</dbReference>
<accession>A0A0K6HJI2</accession>
<evidence type="ECO:0000313" key="6">
    <source>
        <dbReference type="Proteomes" id="UP000029567"/>
    </source>
</evidence>
<evidence type="ECO:0000313" key="3">
    <source>
        <dbReference type="EMBL" id="KGG93455.1"/>
    </source>
</evidence>
<evidence type="ECO:0000256" key="2">
    <source>
        <dbReference type="SAM" id="SignalP"/>
    </source>
</evidence>
<accession>A0A096H042</accession>
<dbReference type="InterPro" id="IPR005064">
    <property type="entry name" value="BUG"/>
</dbReference>
<evidence type="ECO:0000256" key="1">
    <source>
        <dbReference type="ARBA" id="ARBA00006987"/>
    </source>
</evidence>
<comment type="caution">
    <text evidence="3">The sequence shown here is derived from an EMBL/GenBank/DDBJ whole genome shotgun (WGS) entry which is preliminary data.</text>
</comment>
<reference evidence="5 6" key="1">
    <citation type="submission" date="2013-09" db="EMBL/GenBank/DDBJ databases">
        <title>High correlation between genotypes and phenotypes of environmental bacteria Comamonas testosteroni strains.</title>
        <authorList>
            <person name="Liu L."/>
            <person name="Zhu W."/>
            <person name="Xia X."/>
            <person name="Xu B."/>
            <person name="Luo M."/>
            <person name="Wang G."/>
        </authorList>
    </citation>
    <scope>NUCLEOTIDE SEQUENCE [LARGE SCALE GENOMIC DNA]</scope>
    <source>
        <strain evidence="4 5">DF2</strain>
        <strain evidence="3 6">JL14</strain>
    </source>
</reference>
<organism evidence="3 6">
    <name type="scientific">Comamonas thiooxydans</name>
    <dbReference type="NCBI Taxonomy" id="363952"/>
    <lineage>
        <taxon>Bacteria</taxon>
        <taxon>Pseudomonadati</taxon>
        <taxon>Pseudomonadota</taxon>
        <taxon>Betaproteobacteria</taxon>
        <taxon>Burkholderiales</taxon>
        <taxon>Comamonadaceae</taxon>
        <taxon>Comamonas</taxon>
    </lineage>
</organism>
<dbReference type="Gene3D" id="3.40.190.150">
    <property type="entry name" value="Bordetella uptake gene, domain 1"/>
    <property type="match status" value="1"/>
</dbReference>
<keyword evidence="2" id="KW-0732">Signal</keyword>
<dbReference type="PIRSF" id="PIRSF017082">
    <property type="entry name" value="YflP"/>
    <property type="match status" value="1"/>
</dbReference>
<gene>
    <name evidence="3" type="ORF">P245_09950</name>
    <name evidence="4" type="ORF">P608_01530</name>
</gene>
<feature type="signal peptide" evidence="2">
    <location>
        <begin position="1"/>
        <end position="24"/>
    </location>
</feature>
<dbReference type="PANTHER" id="PTHR42928">
    <property type="entry name" value="TRICARBOXYLATE-BINDING PROTEIN"/>
    <property type="match status" value="1"/>
</dbReference>
<dbReference type="EMBL" id="AWTP01000001">
    <property type="protein sequence ID" value="KGH22087.1"/>
    <property type="molecule type" value="Genomic_DNA"/>
</dbReference>
<dbReference type="EMBL" id="AWTN01000084">
    <property type="protein sequence ID" value="KGG93455.1"/>
    <property type="molecule type" value="Genomic_DNA"/>
</dbReference>
<dbReference type="Gene3D" id="3.40.190.10">
    <property type="entry name" value="Periplasmic binding protein-like II"/>
    <property type="match status" value="1"/>
</dbReference>
<dbReference type="PANTHER" id="PTHR42928:SF5">
    <property type="entry name" value="BLR1237 PROTEIN"/>
    <property type="match status" value="1"/>
</dbReference>
<dbReference type="InterPro" id="IPR042100">
    <property type="entry name" value="Bug_dom1"/>
</dbReference>
<evidence type="ECO:0000313" key="5">
    <source>
        <dbReference type="Proteomes" id="UP000029549"/>
    </source>
</evidence>
<dbReference type="RefSeq" id="WP_034359925.1">
    <property type="nucleotide sequence ID" value="NZ_ADVQ01000036.1"/>
</dbReference>
<feature type="chain" id="PRO_5010409100" evidence="2">
    <location>
        <begin position="25"/>
        <end position="326"/>
    </location>
</feature>
<dbReference type="Proteomes" id="UP000029549">
    <property type="component" value="Unassembled WGS sequence"/>
</dbReference>
<protein>
    <submittedName>
        <fullName evidence="3">ABC transporter substrate-binding protein</fullName>
    </submittedName>
</protein>
<dbReference type="Proteomes" id="UP000029567">
    <property type="component" value="Unassembled WGS sequence"/>
</dbReference>
<keyword evidence="5" id="KW-1185">Reference proteome</keyword>
<sequence length="326" mass="34559">MNRRMCVGLTMALATVGFSTGVLAEANYPTKPIKLLVPFAAGGTTDIIARVIAEPLSKELGQSVVVDNKGGGGGVIGAQETARQKPDGYNLGISTLSTMATNPAINPKTPYNPLTDFTPIINIAATPNVIAVNPKFPGAANYKAFEAELKANPGKYSYGSSGTGGIQHMLMELYKSLTGIQMTHVPYRGAGPALNDAVAGQIPMILDNLPSALPFIKDNRLKAIAVAAPQRLAVLPDVPTFKEVGLPQVNRMASYGILGPKGMDKAMVDKINAAVKKVLQDPAVKKRIEDTGSLVVGNSPQEFAKELKEEFETYKQVVAKQKLTLD</sequence>
<evidence type="ECO:0000313" key="4">
    <source>
        <dbReference type="EMBL" id="KGH22087.1"/>
    </source>
</evidence>
<dbReference type="SUPFAM" id="SSF53850">
    <property type="entry name" value="Periplasmic binding protein-like II"/>
    <property type="match status" value="1"/>
</dbReference>
<proteinExistence type="inferred from homology"/>
<dbReference type="AlphaFoldDB" id="A0A096H042"/>
<dbReference type="CDD" id="cd13577">
    <property type="entry name" value="PBP2_BugE_Glu"/>
    <property type="match status" value="1"/>
</dbReference>
<comment type="similarity">
    <text evidence="1">Belongs to the UPF0065 (bug) family.</text>
</comment>
<dbReference type="OrthoDB" id="8678477at2"/>
<name>A0A096H042_9BURK</name>